<name>A0A1Y0B394_9LAMI</name>
<accession>A0A1Y0B394</accession>
<geneLocation type="mitochondrion" evidence="1"/>
<reference evidence="1" key="1">
    <citation type="submission" date="2017-03" db="EMBL/GenBank/DDBJ databases">
        <title>The mitochondrial genome of the carnivorous plant Utricularia reniformis (Lentibulariaceae): structure, comparative analysis and evolutionary landmarks.</title>
        <authorList>
            <person name="Silva S.R."/>
            <person name="Alvarenga D.O."/>
            <person name="Michael T.P."/>
            <person name="Miranda V.F.O."/>
            <person name="Varani A.M."/>
        </authorList>
    </citation>
    <scope>NUCLEOTIDE SEQUENCE</scope>
</reference>
<protein>
    <submittedName>
        <fullName evidence="1">Uncharacterized protein</fullName>
    </submittedName>
</protein>
<gene>
    <name evidence="1" type="ORF">AEK19_MT1712</name>
</gene>
<dbReference type="AlphaFoldDB" id="A0A1Y0B394"/>
<keyword evidence="1" id="KW-0496">Mitochondrion</keyword>
<dbReference type="EMBL" id="KY774314">
    <property type="protein sequence ID" value="ART31892.1"/>
    <property type="molecule type" value="Genomic_DNA"/>
</dbReference>
<organism evidence="1">
    <name type="scientific">Utricularia reniformis</name>
    <dbReference type="NCBI Taxonomy" id="192314"/>
    <lineage>
        <taxon>Eukaryota</taxon>
        <taxon>Viridiplantae</taxon>
        <taxon>Streptophyta</taxon>
        <taxon>Embryophyta</taxon>
        <taxon>Tracheophyta</taxon>
        <taxon>Spermatophyta</taxon>
        <taxon>Magnoliopsida</taxon>
        <taxon>eudicotyledons</taxon>
        <taxon>Gunneridae</taxon>
        <taxon>Pentapetalae</taxon>
        <taxon>asterids</taxon>
        <taxon>lamiids</taxon>
        <taxon>Lamiales</taxon>
        <taxon>Lentibulariaceae</taxon>
        <taxon>Utricularia</taxon>
    </lineage>
</organism>
<proteinExistence type="predicted"/>
<sequence>MTIYTRKVDSALKVRKVVGHQQLKRISLFRQGFLFK</sequence>
<evidence type="ECO:0000313" key="1">
    <source>
        <dbReference type="EMBL" id="ART31892.1"/>
    </source>
</evidence>